<organism evidence="6 7">
    <name type="scientific">Hucho hucho</name>
    <name type="common">huchen</name>
    <dbReference type="NCBI Taxonomy" id="62062"/>
    <lineage>
        <taxon>Eukaryota</taxon>
        <taxon>Metazoa</taxon>
        <taxon>Chordata</taxon>
        <taxon>Craniata</taxon>
        <taxon>Vertebrata</taxon>
        <taxon>Euteleostomi</taxon>
        <taxon>Actinopterygii</taxon>
        <taxon>Neopterygii</taxon>
        <taxon>Teleostei</taxon>
        <taxon>Protacanthopterygii</taxon>
        <taxon>Salmoniformes</taxon>
        <taxon>Salmonidae</taxon>
        <taxon>Salmoninae</taxon>
        <taxon>Hucho</taxon>
    </lineage>
</organism>
<evidence type="ECO:0000256" key="2">
    <source>
        <dbReference type="ARBA" id="ARBA00009658"/>
    </source>
</evidence>
<evidence type="ECO:0000313" key="6">
    <source>
        <dbReference type="Ensembl" id="ENSHHUP00000085036.1"/>
    </source>
</evidence>
<keyword evidence="7" id="KW-1185">Reference proteome</keyword>
<dbReference type="Ensembl" id="ENSHHUT00000087694.1">
    <property type="protein sequence ID" value="ENSHHUP00000085036.1"/>
    <property type="gene ID" value="ENSHHUG00000049281.1"/>
</dbReference>
<evidence type="ECO:0000256" key="5">
    <source>
        <dbReference type="RuleBase" id="RU366048"/>
    </source>
</evidence>
<dbReference type="InterPro" id="IPR000163">
    <property type="entry name" value="Prohibitin"/>
</dbReference>
<keyword evidence="3" id="KW-0472">Membrane</keyword>
<name>A0A4W5R543_9TELE</name>
<evidence type="ECO:0000313" key="7">
    <source>
        <dbReference type="Proteomes" id="UP000314982"/>
    </source>
</evidence>
<keyword evidence="5" id="KW-0999">Mitochondrion inner membrane</keyword>
<evidence type="ECO:0000256" key="3">
    <source>
        <dbReference type="ARBA" id="ARBA00023136"/>
    </source>
</evidence>
<protein>
    <recommendedName>
        <fullName evidence="5">Prohibitin</fullName>
    </recommendedName>
</protein>
<dbReference type="Ensembl" id="ENSHHUT00000087690.1">
    <property type="protein sequence ID" value="ENSHHUP00000085032.1"/>
    <property type="gene ID" value="ENSHHUG00000049281.1"/>
</dbReference>
<comment type="function">
    <text evidence="4">Protein with pleiotropic attributes mediated in a cell-compartment- and tissue-specific manner, which include the plasma membrane-associated cell signaling functions, mitochondrial chaperone, and transcriptional co-regulator of transcription factors and sex steroid hormones in the nucleus.</text>
</comment>
<comment type="similarity">
    <text evidence="2 5">Belongs to the prohibitin family.</text>
</comment>
<reference evidence="6" key="2">
    <citation type="submission" date="2025-05" db="UniProtKB">
        <authorList>
            <consortium name="Ensembl"/>
        </authorList>
    </citation>
    <scope>IDENTIFICATION</scope>
</reference>
<dbReference type="Proteomes" id="UP000314982">
    <property type="component" value="Unassembled WGS sequence"/>
</dbReference>
<proteinExistence type="inferred from homology"/>
<dbReference type="GO" id="GO:0007005">
    <property type="term" value="P:mitochondrion organization"/>
    <property type="evidence" value="ECO:0007669"/>
    <property type="project" value="TreeGrafter"/>
</dbReference>
<sequence>MLGEAVTKNPGYLKLRKIRAAQNIAKTVATSQNKVYLSADNLVLNLQDNTSNSFSNLSRLGEIGWMSPEIIIKAVQETLPEIEEELKTPEIASVPEMLPGIEEQHVSKSPEIVRMAVPKIEEEHELKIHEMVVVPETSSEAGEYLVPHIAASGPGDVEKNGEA</sequence>
<evidence type="ECO:0000256" key="1">
    <source>
        <dbReference type="ARBA" id="ARBA00004370"/>
    </source>
</evidence>
<dbReference type="AlphaFoldDB" id="A0A4W5R543"/>
<dbReference type="STRING" id="62062.ENSHHUP00000085036"/>
<keyword evidence="5" id="KW-0496">Mitochondrion</keyword>
<dbReference type="PANTHER" id="PTHR23222">
    <property type="entry name" value="PROHIBITIN"/>
    <property type="match status" value="1"/>
</dbReference>
<accession>A0A4W5R543</accession>
<evidence type="ECO:0000256" key="4">
    <source>
        <dbReference type="ARBA" id="ARBA00037479"/>
    </source>
</evidence>
<comment type="subcellular location">
    <subcellularLocation>
        <location evidence="1">Membrane</location>
    </subcellularLocation>
    <subcellularLocation>
        <location evidence="5">Mitochondrion inner membrane</location>
    </subcellularLocation>
</comment>
<dbReference type="GO" id="GO:0005743">
    <property type="term" value="C:mitochondrial inner membrane"/>
    <property type="evidence" value="ECO:0007669"/>
    <property type="project" value="UniProtKB-SubCell"/>
</dbReference>
<reference evidence="7" key="1">
    <citation type="submission" date="2018-06" db="EMBL/GenBank/DDBJ databases">
        <title>Genome assembly of Danube salmon.</title>
        <authorList>
            <person name="Macqueen D.J."/>
            <person name="Gundappa M.K."/>
        </authorList>
    </citation>
    <scope>NUCLEOTIDE SEQUENCE [LARGE SCALE GENOMIC DNA]</scope>
</reference>
<dbReference type="PANTHER" id="PTHR23222:SF1">
    <property type="entry name" value="PROHIBITIN-2"/>
    <property type="match status" value="1"/>
</dbReference>
<dbReference type="GeneTree" id="ENSGT00950000183070"/>